<dbReference type="EMBL" id="NSGH01000001">
    <property type="protein sequence ID" value="PBB06911.1"/>
    <property type="molecule type" value="Genomic_DNA"/>
</dbReference>
<comment type="caution">
    <text evidence="1">The sequence shown here is derived from an EMBL/GenBank/DDBJ whole genome shotgun (WGS) entry which is preliminary data.</text>
</comment>
<evidence type="ECO:0000313" key="2">
    <source>
        <dbReference type="Proteomes" id="UP000217561"/>
    </source>
</evidence>
<accession>A0ABX4HWP7</accession>
<dbReference type="Proteomes" id="UP000217561">
    <property type="component" value="Unassembled WGS sequence"/>
</dbReference>
<name>A0ABX4HWP7_9BACI</name>
<reference evidence="1 2" key="1">
    <citation type="submission" date="2017-08" db="EMBL/GenBank/DDBJ databases">
        <title>Salimicrobium alkalisoli sp. nov., isolated from saline alkaline soil.</title>
        <authorList>
            <person name="Zhang G."/>
            <person name="Xiong Q."/>
        </authorList>
    </citation>
    <scope>NUCLEOTIDE SEQUENCE [LARGE SCALE GENOMIC DNA]</scope>
    <source>
        <strain evidence="1 2">WN024</strain>
    </source>
</reference>
<sequence>MTLSKPRVRYGIEDAIRPAQEVMSPERIGSFRITSLSFSRSILRRMKKENWKVEQSRFNLNGDGHGEAVYHIETSHGTFSFIAVSQDLEEHERSDRVISEKWDITFALCEGELSEEKIEHLKQELPKQEAGRGTVQDLVWSRANRSSRIFDYILKALTKERQPDPDSLAEVGYILRTTAFYGNGKFGLAPFEKMMEDHPFEGAFRAQMFAAFMLRQFSFDMVEHMARSRNPDAPPLDSRLKRYLGIGNATGLGMVPFLIFHPKLIHQWVYLRELALARSKVEEITLMKVDSLLEWLRPAIDYFTHYPVKETGIFESGDTIAEELRTVERELVLLKEELPFREGRQWVPFIESLLPGLSAETQEVLNSLMIEIYPEKNEELENYTVVSEEMELDPAMKIGQLLALIKYQYEWCFQYDFAKRDEKHFFWYRSIEKEEPRIAVRGEEPGDEHEMRMNIAELVQKVTVLLEEWNREDKVAKFIFRYPEFKGVIRRVQSLENHDYAEIHGNLLQKDMIPIYLMRCKLSFFGGERFDPKSNRWVRITLFQGAPLVEDVENDEPVEWMFPKLPALEEEA</sequence>
<organism evidence="1 2">
    <name type="scientific">Salimicrobium humidisoli</name>
    <dbReference type="NCBI Taxonomy" id="2029857"/>
    <lineage>
        <taxon>Bacteria</taxon>
        <taxon>Bacillati</taxon>
        <taxon>Bacillota</taxon>
        <taxon>Bacilli</taxon>
        <taxon>Bacillales</taxon>
        <taxon>Bacillaceae</taxon>
        <taxon>Salimicrobium</taxon>
    </lineage>
</organism>
<evidence type="ECO:0000313" key="1">
    <source>
        <dbReference type="EMBL" id="PBB06911.1"/>
    </source>
</evidence>
<protein>
    <submittedName>
        <fullName evidence="1">Uncharacterized protein</fullName>
    </submittedName>
</protein>
<dbReference type="RefSeq" id="WP_095820830.1">
    <property type="nucleotide sequence ID" value="NZ_NSGH01000001.1"/>
</dbReference>
<proteinExistence type="predicted"/>
<gene>
    <name evidence="1" type="ORF">CKW00_00170</name>
</gene>
<keyword evidence="2" id="KW-1185">Reference proteome</keyword>